<gene>
    <name evidence="2" type="ORF">BCR42DRAFT_416209</name>
</gene>
<feature type="region of interest" description="Disordered" evidence="1">
    <location>
        <begin position="290"/>
        <end position="321"/>
    </location>
</feature>
<dbReference type="AlphaFoldDB" id="A0A1X2IGI5"/>
<keyword evidence="3" id="KW-1185">Reference proteome</keyword>
<proteinExistence type="predicted"/>
<accession>A0A1X2IGI5</accession>
<evidence type="ECO:0000313" key="3">
    <source>
        <dbReference type="Proteomes" id="UP000193560"/>
    </source>
</evidence>
<protein>
    <submittedName>
        <fullName evidence="2">Uncharacterized protein</fullName>
    </submittedName>
</protein>
<comment type="caution">
    <text evidence="2">The sequence shown here is derived from an EMBL/GenBank/DDBJ whole genome shotgun (WGS) entry which is preliminary data.</text>
</comment>
<evidence type="ECO:0000313" key="2">
    <source>
        <dbReference type="EMBL" id="ORZ15956.1"/>
    </source>
</evidence>
<evidence type="ECO:0000256" key="1">
    <source>
        <dbReference type="SAM" id="MobiDB-lite"/>
    </source>
</evidence>
<sequence>MAKVEHEYVGDTNILDDLLLFRLPLDQLPGQDKFSKAVLKQSTVIDLVTSELLGVPPGTYITADTDWGDGCRSDVVYIPRLGIQKTLPPILVEIQATVNESFMQRMIRYCQNVLQVHDSYPLALVICIDKVTPSTLIEKFQYADDTKPWLSSLQSCDFWAKSCSLVSKSTLSRVDPDCDDLMPLQALSSFLIEQSPTLHGHSHPNNPIIRQLYTLAMKAVKSQHEHESDFGDVIDILCSNNQRLLEKASASLIGVSGTSKARHLIHRAIEFNTSVKRKYELVDSDSSLEPVPTLTFGQKSNNSSGNNNNNNNNNNSNNNSKKETNMEFIMEFKKNLIGRMNWNRCLKTGHEQNLLHGFRNAESLRSFYNRNRTK</sequence>
<organism evidence="2 3">
    <name type="scientific">Absidia repens</name>
    <dbReference type="NCBI Taxonomy" id="90262"/>
    <lineage>
        <taxon>Eukaryota</taxon>
        <taxon>Fungi</taxon>
        <taxon>Fungi incertae sedis</taxon>
        <taxon>Mucoromycota</taxon>
        <taxon>Mucoromycotina</taxon>
        <taxon>Mucoromycetes</taxon>
        <taxon>Mucorales</taxon>
        <taxon>Cunninghamellaceae</taxon>
        <taxon>Absidia</taxon>
    </lineage>
</organism>
<dbReference type="Proteomes" id="UP000193560">
    <property type="component" value="Unassembled WGS sequence"/>
</dbReference>
<name>A0A1X2IGI5_9FUNG</name>
<feature type="compositionally biased region" description="Low complexity" evidence="1">
    <location>
        <begin position="300"/>
        <end position="319"/>
    </location>
</feature>
<reference evidence="2 3" key="1">
    <citation type="submission" date="2016-07" db="EMBL/GenBank/DDBJ databases">
        <title>Pervasive Adenine N6-methylation of Active Genes in Fungi.</title>
        <authorList>
            <consortium name="DOE Joint Genome Institute"/>
            <person name="Mondo S.J."/>
            <person name="Dannebaum R.O."/>
            <person name="Kuo R.C."/>
            <person name="Labutti K."/>
            <person name="Haridas S."/>
            <person name="Kuo A."/>
            <person name="Salamov A."/>
            <person name="Ahrendt S.R."/>
            <person name="Lipzen A."/>
            <person name="Sullivan W."/>
            <person name="Andreopoulos W.B."/>
            <person name="Clum A."/>
            <person name="Lindquist E."/>
            <person name="Daum C."/>
            <person name="Ramamoorthy G.K."/>
            <person name="Gryganskyi A."/>
            <person name="Culley D."/>
            <person name="Magnuson J.K."/>
            <person name="James T.Y."/>
            <person name="O'Malley M.A."/>
            <person name="Stajich J.E."/>
            <person name="Spatafora J.W."/>
            <person name="Visel A."/>
            <person name="Grigoriev I.V."/>
        </authorList>
    </citation>
    <scope>NUCLEOTIDE SEQUENCE [LARGE SCALE GENOMIC DNA]</scope>
    <source>
        <strain evidence="2 3">NRRL 1336</strain>
    </source>
</reference>
<dbReference type="OrthoDB" id="2233065at2759"/>
<dbReference type="EMBL" id="MCGE01000012">
    <property type="protein sequence ID" value="ORZ15956.1"/>
    <property type="molecule type" value="Genomic_DNA"/>
</dbReference>